<organism evidence="2">
    <name type="scientific">Mytilinidion resinicola</name>
    <dbReference type="NCBI Taxonomy" id="574789"/>
    <lineage>
        <taxon>Eukaryota</taxon>
        <taxon>Fungi</taxon>
        <taxon>Dikarya</taxon>
        <taxon>Ascomycota</taxon>
        <taxon>Pezizomycotina</taxon>
        <taxon>Dothideomycetes</taxon>
        <taxon>Pleosporomycetidae</taxon>
        <taxon>Mytilinidiales</taxon>
        <taxon>Mytilinidiaceae</taxon>
        <taxon>Mytilinidion</taxon>
    </lineage>
</organism>
<keyword evidence="1" id="KW-0812">Transmembrane</keyword>
<feature type="transmembrane region" description="Helical" evidence="1">
    <location>
        <begin position="12"/>
        <end position="33"/>
    </location>
</feature>
<dbReference type="AlphaFoldDB" id="A0A6A6Y2Z6"/>
<dbReference type="RefSeq" id="XP_033570155.1">
    <property type="nucleotide sequence ID" value="XM_033721269.1"/>
</dbReference>
<protein>
    <submittedName>
        <fullName evidence="2 4">Uncharacterized protein</fullName>
    </submittedName>
</protein>
<reference evidence="2 4" key="1">
    <citation type="journal article" date="2020" name="Stud. Mycol.">
        <title>101 Dothideomycetes genomes: a test case for predicting lifestyles and emergence of pathogens.</title>
        <authorList>
            <person name="Haridas S."/>
            <person name="Albert R."/>
            <person name="Binder M."/>
            <person name="Bloem J."/>
            <person name="Labutti K."/>
            <person name="Salamov A."/>
            <person name="Andreopoulos B."/>
            <person name="Baker S."/>
            <person name="Barry K."/>
            <person name="Bills G."/>
            <person name="Bluhm B."/>
            <person name="Cannon C."/>
            <person name="Castanera R."/>
            <person name="Culley D."/>
            <person name="Daum C."/>
            <person name="Ezra D."/>
            <person name="Gonzalez J."/>
            <person name="Henrissat B."/>
            <person name="Kuo A."/>
            <person name="Liang C."/>
            <person name="Lipzen A."/>
            <person name="Lutzoni F."/>
            <person name="Magnuson J."/>
            <person name="Mondo S."/>
            <person name="Nolan M."/>
            <person name="Ohm R."/>
            <person name="Pangilinan J."/>
            <person name="Park H.-J."/>
            <person name="Ramirez L."/>
            <person name="Alfaro M."/>
            <person name="Sun H."/>
            <person name="Tritt A."/>
            <person name="Yoshinaga Y."/>
            <person name="Zwiers L.-H."/>
            <person name="Turgeon B."/>
            <person name="Goodwin S."/>
            <person name="Spatafora J."/>
            <person name="Crous P."/>
            <person name="Grigoriev I."/>
        </authorList>
    </citation>
    <scope>NUCLEOTIDE SEQUENCE</scope>
    <source>
        <strain evidence="2 4">CBS 304.34</strain>
    </source>
</reference>
<reference evidence="4" key="3">
    <citation type="submission" date="2025-04" db="UniProtKB">
        <authorList>
            <consortium name="RefSeq"/>
        </authorList>
    </citation>
    <scope>IDENTIFICATION</scope>
    <source>
        <strain evidence="4">CBS 304.34</strain>
    </source>
</reference>
<name>A0A6A6Y2Z6_9PEZI</name>
<reference evidence="4" key="2">
    <citation type="submission" date="2020-04" db="EMBL/GenBank/DDBJ databases">
        <authorList>
            <consortium name="NCBI Genome Project"/>
        </authorList>
    </citation>
    <scope>NUCLEOTIDE SEQUENCE</scope>
    <source>
        <strain evidence="4">CBS 304.34</strain>
    </source>
</reference>
<keyword evidence="3" id="KW-1185">Reference proteome</keyword>
<gene>
    <name evidence="2 4" type="ORF">BDZ99DRAFT_468525</name>
</gene>
<sequence length="70" mass="7931">MFPRLFTAVFQRWFPAAFLGVFTTTFQWVALWFRTPSSISTTSVSSLVDDATAETVYLQELSDAEARYGP</sequence>
<evidence type="ECO:0000313" key="2">
    <source>
        <dbReference type="EMBL" id="KAF2803191.1"/>
    </source>
</evidence>
<evidence type="ECO:0000313" key="4">
    <source>
        <dbReference type="RefSeq" id="XP_033570155.1"/>
    </source>
</evidence>
<keyword evidence="1" id="KW-0472">Membrane</keyword>
<keyword evidence="1" id="KW-1133">Transmembrane helix</keyword>
<dbReference type="Proteomes" id="UP000504636">
    <property type="component" value="Unplaced"/>
</dbReference>
<proteinExistence type="predicted"/>
<dbReference type="GeneID" id="54462162"/>
<evidence type="ECO:0000256" key="1">
    <source>
        <dbReference type="SAM" id="Phobius"/>
    </source>
</evidence>
<dbReference type="EMBL" id="MU003719">
    <property type="protein sequence ID" value="KAF2803191.1"/>
    <property type="molecule type" value="Genomic_DNA"/>
</dbReference>
<evidence type="ECO:0000313" key="3">
    <source>
        <dbReference type="Proteomes" id="UP000504636"/>
    </source>
</evidence>
<accession>A0A6A6Y2Z6</accession>